<proteinExistence type="predicted"/>
<evidence type="ECO:0000313" key="1">
    <source>
        <dbReference type="EMBL" id="AYF73070.1"/>
    </source>
</evidence>
<name>A0A386Z601_9NOCA</name>
<dbReference type="Proteomes" id="UP000267164">
    <property type="component" value="Chromosome"/>
</dbReference>
<dbReference type="KEGG" id="nyu:D7D52_03405"/>
<dbReference type="OrthoDB" id="3629104at2"/>
<accession>A0A386Z601</accession>
<dbReference type="RefSeq" id="WP_120735011.1">
    <property type="nucleotide sequence ID" value="NZ_CP032568.1"/>
</dbReference>
<gene>
    <name evidence="1" type="ORF">D7D52_03405</name>
</gene>
<keyword evidence="2" id="KW-1185">Reference proteome</keyword>
<reference evidence="1 2" key="1">
    <citation type="submission" date="2018-09" db="EMBL/GenBank/DDBJ databases">
        <title>Nocardia yunnanensis sp. nov., an actinomycete isolated from a soil sample.</title>
        <authorList>
            <person name="Zhang J."/>
        </authorList>
    </citation>
    <scope>NUCLEOTIDE SEQUENCE [LARGE SCALE GENOMIC DNA]</scope>
    <source>
        <strain evidence="1 2">CFHS0054</strain>
    </source>
</reference>
<dbReference type="EMBL" id="CP032568">
    <property type="protein sequence ID" value="AYF73070.1"/>
    <property type="molecule type" value="Genomic_DNA"/>
</dbReference>
<sequence length="72" mass="7360">MRPTNCALCESALDHCHGTLIAHAAGTVECTDSDCFDTGRARHLFVADCGDVAGGCTCAAPVVQTGRHDVAG</sequence>
<protein>
    <submittedName>
        <fullName evidence="1">Uncharacterized protein</fullName>
    </submittedName>
</protein>
<dbReference type="AlphaFoldDB" id="A0A386Z601"/>
<organism evidence="1 2">
    <name type="scientific">Nocardia yunnanensis</name>
    <dbReference type="NCBI Taxonomy" id="2382165"/>
    <lineage>
        <taxon>Bacteria</taxon>
        <taxon>Bacillati</taxon>
        <taxon>Actinomycetota</taxon>
        <taxon>Actinomycetes</taxon>
        <taxon>Mycobacteriales</taxon>
        <taxon>Nocardiaceae</taxon>
        <taxon>Nocardia</taxon>
    </lineage>
</organism>
<evidence type="ECO:0000313" key="2">
    <source>
        <dbReference type="Proteomes" id="UP000267164"/>
    </source>
</evidence>